<reference evidence="1 2" key="1">
    <citation type="submission" date="2020-04" db="EMBL/GenBank/DDBJ databases">
        <authorList>
            <person name="Wallbank WR R."/>
            <person name="Pardo Diaz C."/>
            <person name="Kozak K."/>
            <person name="Martin S."/>
            <person name="Jiggins C."/>
            <person name="Moest M."/>
            <person name="Warren A I."/>
            <person name="Byers J.R.P. K."/>
            <person name="Montejo-Kovacevich G."/>
            <person name="Yen C E."/>
        </authorList>
    </citation>
    <scope>NUCLEOTIDE SEQUENCE [LARGE SCALE GENOMIC DNA]</scope>
</reference>
<organism evidence="1 2">
    <name type="scientific">Arctia plantaginis</name>
    <name type="common">Wood tiger moth</name>
    <name type="synonym">Phalaena plantaginis</name>
    <dbReference type="NCBI Taxonomy" id="874455"/>
    <lineage>
        <taxon>Eukaryota</taxon>
        <taxon>Metazoa</taxon>
        <taxon>Ecdysozoa</taxon>
        <taxon>Arthropoda</taxon>
        <taxon>Hexapoda</taxon>
        <taxon>Insecta</taxon>
        <taxon>Pterygota</taxon>
        <taxon>Neoptera</taxon>
        <taxon>Endopterygota</taxon>
        <taxon>Lepidoptera</taxon>
        <taxon>Glossata</taxon>
        <taxon>Ditrysia</taxon>
        <taxon>Noctuoidea</taxon>
        <taxon>Erebidae</taxon>
        <taxon>Arctiinae</taxon>
        <taxon>Arctia</taxon>
    </lineage>
</organism>
<gene>
    <name evidence="1" type="ORF">APLA_LOCUS6469</name>
</gene>
<evidence type="ECO:0000313" key="2">
    <source>
        <dbReference type="Proteomes" id="UP000494256"/>
    </source>
</evidence>
<evidence type="ECO:0000313" key="1">
    <source>
        <dbReference type="EMBL" id="CAB3234174.1"/>
    </source>
</evidence>
<dbReference type="AlphaFoldDB" id="A0A8S0ZR31"/>
<dbReference type="OrthoDB" id="6484979at2759"/>
<sequence length="170" mass="18361">MSSLIGFRAGRGFPPPRGLITAASRYVTAVIQKNPPIPLSLDGGMPRRPTPASIFIKTQKPTAAVPLVPTATPHHPHPSSPSRFLRDVGAATRVGAATARTQNIDHRKKSRRITVISRNPVLVSTRLFATTSERVVSLRLAVSSHTASRLFFPSPPPGVLPSAPNKWCRR</sequence>
<comment type="caution">
    <text evidence="1">The sequence shown here is derived from an EMBL/GenBank/DDBJ whole genome shotgun (WGS) entry which is preliminary data.</text>
</comment>
<dbReference type="Proteomes" id="UP000494256">
    <property type="component" value="Unassembled WGS sequence"/>
</dbReference>
<dbReference type="EMBL" id="CADEBD010000294">
    <property type="protein sequence ID" value="CAB3234174.1"/>
    <property type="molecule type" value="Genomic_DNA"/>
</dbReference>
<proteinExistence type="predicted"/>
<protein>
    <submittedName>
        <fullName evidence="1">Uncharacterized protein</fullName>
    </submittedName>
</protein>
<accession>A0A8S0ZR31</accession>
<name>A0A8S0ZR31_ARCPL</name>